<protein>
    <recommendedName>
        <fullName evidence="3">ESX-1 secretion-associated protein</fullName>
    </recommendedName>
</protein>
<reference evidence="1 2" key="1">
    <citation type="journal article" date="2019" name="Emerg. Microbes Infect.">
        <title>Comprehensive subspecies identification of 175 nontuberculous mycobacteria species based on 7547 genomic profiles.</title>
        <authorList>
            <person name="Matsumoto Y."/>
            <person name="Kinjo T."/>
            <person name="Motooka D."/>
            <person name="Nabeya D."/>
            <person name="Jung N."/>
            <person name="Uechi K."/>
            <person name="Horii T."/>
            <person name="Iida T."/>
            <person name="Fujita J."/>
            <person name="Nakamura S."/>
        </authorList>
    </citation>
    <scope>NUCLEOTIDE SEQUENCE [LARGE SCALE GENOMIC DNA]</scope>
    <source>
        <strain evidence="1 2">JCM 6377</strain>
    </source>
</reference>
<dbReference type="Pfam" id="PF10824">
    <property type="entry name" value="T7SS_ESX_EspC"/>
    <property type="match status" value="1"/>
</dbReference>
<comment type="caution">
    <text evidence="1">The sequence shown here is derived from an EMBL/GenBank/DDBJ whole genome shotgun (WGS) entry which is preliminary data.</text>
</comment>
<proteinExistence type="predicted"/>
<evidence type="ECO:0000313" key="1">
    <source>
        <dbReference type="EMBL" id="GFG53322.1"/>
    </source>
</evidence>
<dbReference type="AlphaFoldDB" id="A0A7I9W6J5"/>
<evidence type="ECO:0008006" key="3">
    <source>
        <dbReference type="Google" id="ProtNLM"/>
    </source>
</evidence>
<organism evidence="1 2">
    <name type="scientific">Mycolicibacterium agri</name>
    <name type="common">Mycobacterium agri</name>
    <dbReference type="NCBI Taxonomy" id="36811"/>
    <lineage>
        <taxon>Bacteria</taxon>
        <taxon>Bacillati</taxon>
        <taxon>Actinomycetota</taxon>
        <taxon>Actinomycetes</taxon>
        <taxon>Mycobacteriales</taxon>
        <taxon>Mycobacteriaceae</taxon>
        <taxon>Mycolicibacterium</taxon>
    </lineage>
</organism>
<accession>A0A7I9W6J5</accession>
<dbReference type="RefSeq" id="WP_234816516.1">
    <property type="nucleotide sequence ID" value="NZ_BLKS01000001.1"/>
</dbReference>
<dbReference type="InterPro" id="IPR022536">
    <property type="entry name" value="EspC"/>
</dbReference>
<dbReference type="Proteomes" id="UP000465302">
    <property type="component" value="Unassembled WGS sequence"/>
</dbReference>
<sequence>MPDIRITPALLHQVAARHDNVADEIAAARNAGADILAAVGTHGPIMHQFKAAASEVVARRDAAFADQEAAHRAAAEKLRSAAARFGEQEEINAAAVRLD</sequence>
<dbReference type="GO" id="GO:0009306">
    <property type="term" value="P:protein secretion"/>
    <property type="evidence" value="ECO:0007669"/>
    <property type="project" value="InterPro"/>
</dbReference>
<gene>
    <name evidence="1" type="ORF">MAGR_47630</name>
</gene>
<evidence type="ECO:0000313" key="2">
    <source>
        <dbReference type="Proteomes" id="UP000465302"/>
    </source>
</evidence>
<dbReference type="EMBL" id="BLKS01000001">
    <property type="protein sequence ID" value="GFG53322.1"/>
    <property type="molecule type" value="Genomic_DNA"/>
</dbReference>
<name>A0A7I9W6J5_MYCAG</name>